<keyword evidence="2" id="KW-0732">Signal</keyword>
<dbReference type="GO" id="GO:0004806">
    <property type="term" value="F:triacylglycerol lipase activity"/>
    <property type="evidence" value="ECO:0007669"/>
    <property type="project" value="InterPro"/>
</dbReference>
<dbReference type="PANTHER" id="PTHR46086">
    <property type="entry name" value="ALPHA/BETA-HYDROLASES SUPERFAMILY PROTEIN"/>
    <property type="match status" value="1"/>
</dbReference>
<feature type="domain" description="Fungal lipase-type" evidence="3">
    <location>
        <begin position="263"/>
        <end position="441"/>
    </location>
</feature>
<evidence type="ECO:0000313" key="5">
    <source>
        <dbReference type="Proteomes" id="UP000467840"/>
    </source>
</evidence>
<dbReference type="PANTHER" id="PTHR46086:SF25">
    <property type="entry name" value="TRIACYLGLYCEROL LIPASE OBL1"/>
    <property type="match status" value="1"/>
</dbReference>
<dbReference type="Proteomes" id="UP000467840">
    <property type="component" value="Chromosome 11"/>
</dbReference>
<accession>A0A6A6NEX2</accession>
<feature type="chain" id="PRO_5025660502" description="Fungal lipase-type domain-containing protein" evidence="2">
    <location>
        <begin position="22"/>
        <end position="555"/>
    </location>
</feature>
<organism evidence="4 5">
    <name type="scientific">Hevea brasiliensis</name>
    <name type="common">Para rubber tree</name>
    <name type="synonym">Siphonia brasiliensis</name>
    <dbReference type="NCBI Taxonomy" id="3981"/>
    <lineage>
        <taxon>Eukaryota</taxon>
        <taxon>Viridiplantae</taxon>
        <taxon>Streptophyta</taxon>
        <taxon>Embryophyta</taxon>
        <taxon>Tracheophyta</taxon>
        <taxon>Spermatophyta</taxon>
        <taxon>Magnoliopsida</taxon>
        <taxon>eudicotyledons</taxon>
        <taxon>Gunneridae</taxon>
        <taxon>Pentapetalae</taxon>
        <taxon>rosids</taxon>
        <taxon>fabids</taxon>
        <taxon>Malpighiales</taxon>
        <taxon>Euphorbiaceae</taxon>
        <taxon>Crotonoideae</taxon>
        <taxon>Micrandreae</taxon>
        <taxon>Hevea</taxon>
    </lineage>
</organism>
<dbReference type="Gene3D" id="3.40.50.1820">
    <property type="entry name" value="alpha/beta hydrolase"/>
    <property type="match status" value="1"/>
</dbReference>
<evidence type="ECO:0000256" key="2">
    <source>
        <dbReference type="SAM" id="SignalP"/>
    </source>
</evidence>
<protein>
    <recommendedName>
        <fullName evidence="3">Fungal lipase-type domain-containing protein</fullName>
    </recommendedName>
</protein>
<keyword evidence="5" id="KW-1185">Reference proteome</keyword>
<dbReference type="CDD" id="cd00519">
    <property type="entry name" value="Lipase_3"/>
    <property type="match status" value="1"/>
</dbReference>
<dbReference type="InterPro" id="IPR002921">
    <property type="entry name" value="Fungal_lipase-type"/>
</dbReference>
<gene>
    <name evidence="4" type="ORF">GH714_036627</name>
</gene>
<dbReference type="Pfam" id="PF01764">
    <property type="entry name" value="Lipase_3"/>
    <property type="match status" value="1"/>
</dbReference>
<dbReference type="SUPFAM" id="SSF53474">
    <property type="entry name" value="alpha/beta-Hydrolases"/>
    <property type="match status" value="1"/>
</dbReference>
<dbReference type="InterPro" id="IPR029058">
    <property type="entry name" value="AB_hydrolase_fold"/>
</dbReference>
<sequence>MPILPINTFIVLLAHPILNIALNLVKKKSGSEASEKPKAMATNVTCSSPNFLIVNPDKGSKRDIFKYLVANSTKSGMNFLDSSEETVKGGAAVDHRWILLVSIIVRRILALINTPLKYFGYLVDFFLNLLSQNGGFSGIFNNFLKGQLRIPRRGTENFISTIGQLDGRIDLYRTVFLAEKVDDSVALDANNIRSELGNRYLMDLCIMASKLVYENENVIKNVVENHWKMHFEAFYNCWNENQKESNTQVFMFTDKPKDANLIVISFRGTEPFNAQDWSTDFDFSWYEVPKVGKLHIGFLEAMGLGCRGDANTFQNHLQRKHTSFMHLNSESGGSIMEMAKKSAYYAVSMKLKNLLREHKNAKFVVTGHSLGGALAILFPCVLAIQEETEMIHRLLNIYTFGQPRIGDVHLGTFMEAHLNYPVNRYYRVVYCNDMVPRVPFDDKIFAFKHFGVCLYYDSRYFGRFMDDEPNRNFFGLKHVIPMRLNALWEIFRSFVISHTHGPEYHESWFCTFFRLMGLVLPGVSAHSPIDYVNSVRLGKERTFPLSTLKSFARKS</sequence>
<dbReference type="AlphaFoldDB" id="A0A6A6NEX2"/>
<evidence type="ECO:0000313" key="4">
    <source>
        <dbReference type="EMBL" id="KAF2323693.1"/>
    </source>
</evidence>
<proteinExistence type="predicted"/>
<dbReference type="EMBL" id="JAAGAX010000002">
    <property type="protein sequence ID" value="KAF2323693.1"/>
    <property type="molecule type" value="Genomic_DNA"/>
</dbReference>
<keyword evidence="1" id="KW-0378">Hydrolase</keyword>
<dbReference type="GO" id="GO:0006629">
    <property type="term" value="P:lipid metabolic process"/>
    <property type="evidence" value="ECO:0007669"/>
    <property type="project" value="InterPro"/>
</dbReference>
<evidence type="ECO:0000259" key="3">
    <source>
        <dbReference type="Pfam" id="PF01764"/>
    </source>
</evidence>
<dbReference type="SMR" id="A0A6A6NEX2"/>
<evidence type="ECO:0000256" key="1">
    <source>
        <dbReference type="ARBA" id="ARBA00022801"/>
    </source>
</evidence>
<dbReference type="InterPro" id="IPR044819">
    <property type="entry name" value="OBL-like"/>
</dbReference>
<name>A0A6A6NEX2_HEVBR</name>
<feature type="signal peptide" evidence="2">
    <location>
        <begin position="1"/>
        <end position="21"/>
    </location>
</feature>
<reference evidence="4 5" key="1">
    <citation type="journal article" date="2020" name="Mol. Plant">
        <title>The Chromosome-Based Rubber Tree Genome Provides New Insights into Spurge Genome Evolution and Rubber Biosynthesis.</title>
        <authorList>
            <person name="Liu J."/>
            <person name="Shi C."/>
            <person name="Shi C.C."/>
            <person name="Li W."/>
            <person name="Zhang Q.J."/>
            <person name="Zhang Y."/>
            <person name="Li K."/>
            <person name="Lu H.F."/>
            <person name="Shi C."/>
            <person name="Zhu S.T."/>
            <person name="Xiao Z.Y."/>
            <person name="Nan H."/>
            <person name="Yue Y."/>
            <person name="Zhu X.G."/>
            <person name="Wu Y."/>
            <person name="Hong X.N."/>
            <person name="Fan G.Y."/>
            <person name="Tong Y."/>
            <person name="Zhang D."/>
            <person name="Mao C.L."/>
            <person name="Liu Y.L."/>
            <person name="Hao S.J."/>
            <person name="Liu W.Q."/>
            <person name="Lv M.Q."/>
            <person name="Zhang H.B."/>
            <person name="Liu Y."/>
            <person name="Hu-Tang G.R."/>
            <person name="Wang J.P."/>
            <person name="Wang J.H."/>
            <person name="Sun Y.H."/>
            <person name="Ni S.B."/>
            <person name="Chen W.B."/>
            <person name="Zhang X.C."/>
            <person name="Jiao Y.N."/>
            <person name="Eichler E.E."/>
            <person name="Li G.H."/>
            <person name="Liu X."/>
            <person name="Gao L.Z."/>
        </authorList>
    </citation>
    <scope>NUCLEOTIDE SEQUENCE [LARGE SCALE GENOMIC DNA]</scope>
    <source>
        <strain evidence="5">cv. GT1</strain>
        <tissue evidence="4">Leaf</tissue>
    </source>
</reference>
<comment type="caution">
    <text evidence="4">The sequence shown here is derived from an EMBL/GenBank/DDBJ whole genome shotgun (WGS) entry which is preliminary data.</text>
</comment>